<accession>A0A060X6G1</accession>
<dbReference type="GeneID" id="110496361"/>
<sequence>MESIRTQRLQPGIGFGAGSTGTLRSSLRPGVTMPTAPLLPPPASLCASSGPPPPLQLHSIHGTIGSAGLGTGMAGFGLCNPGNPAVLKEAVEAVVRSFAKHTQGYGRVNVVEALQEFWQMKQSRGADLRNGALVVYEMVPSNNPPYVCYVSLPGGSCFGSFQFCPTKAEARRSAAKIALMNSVFNEHPSRRITDDFIEKSVCEALASFNGNREEADNPSTGIGAFRFMLESNKGKSMLEFQELMTVFQLLHWNGSLKAMRERQCSRQEVLAHYSHRALDDDMRTQMAADWVNREQGLASTIAQEVAATDQELEEARLAGQELRFHKEKKDILMLAVGQLGAANNATLPSTC</sequence>
<dbReference type="Proteomes" id="UP000193380">
    <property type="component" value="Unassembled WGS sequence"/>
</dbReference>
<dbReference type="Ensembl" id="ENSOMYT00000074974.2">
    <property type="protein sequence ID" value="ENSOMYP00000068825.1"/>
    <property type="gene ID" value="ENSOMYG00000031912.2"/>
</dbReference>
<dbReference type="InterPro" id="IPR051436">
    <property type="entry name" value="Autophagy-related_EPG5"/>
</dbReference>
<reference evidence="4" key="4">
    <citation type="submission" date="2025-05" db="UniProtKB">
        <authorList>
            <consortium name="Ensembl"/>
        </authorList>
    </citation>
    <scope>IDENTIFICATION</scope>
</reference>
<dbReference type="Pfam" id="PF14954">
    <property type="entry name" value="LIX1"/>
    <property type="match status" value="1"/>
</dbReference>
<dbReference type="InterPro" id="IPR029270">
    <property type="entry name" value="LIX1"/>
</dbReference>
<evidence type="ECO:0000313" key="3">
    <source>
        <dbReference type="EMBL" id="CDQ72914.1"/>
    </source>
</evidence>
<evidence type="ECO:0008006" key="7">
    <source>
        <dbReference type="Google" id="ProtNLM"/>
    </source>
</evidence>
<dbReference type="OrthoDB" id="6250996at2759"/>
<dbReference type="GO" id="GO:0097352">
    <property type="term" value="P:autophagosome maturation"/>
    <property type="evidence" value="ECO:0007669"/>
    <property type="project" value="TreeGrafter"/>
</dbReference>
<feature type="region of interest" description="Disordered" evidence="2">
    <location>
        <begin position="1"/>
        <end position="27"/>
    </location>
</feature>
<comment type="similarity">
    <text evidence="1">Belongs to the LIX1 family.</text>
</comment>
<reference evidence="3" key="2">
    <citation type="submission" date="2014-03" db="EMBL/GenBank/DDBJ databases">
        <authorList>
            <person name="Genoscope - CEA"/>
        </authorList>
    </citation>
    <scope>NUCLEOTIDE SEQUENCE</scope>
</reference>
<dbReference type="PANTHER" id="PTHR31139">
    <property type="entry name" value="ECTOPIC P GRANULES PROTEIN 5 HOMOLOG"/>
    <property type="match status" value="1"/>
</dbReference>
<keyword evidence="6" id="KW-1185">Reference proteome</keyword>
<dbReference type="KEGG" id="omy:110496361"/>
<evidence type="ECO:0000256" key="1">
    <source>
        <dbReference type="ARBA" id="ARBA00007468"/>
    </source>
</evidence>
<reference evidence="3" key="1">
    <citation type="journal article" date="2014" name="Nat. Commun.">
        <title>The rainbow trout genome provides novel insights into evolution after whole-genome duplication in vertebrates.</title>
        <authorList>
            <person name="Berthelot C."/>
            <person name="Brunet F."/>
            <person name="Chalopin D."/>
            <person name="Juanchich A."/>
            <person name="Bernard M."/>
            <person name="Noel B."/>
            <person name="Bento P."/>
            <person name="Da Silva C."/>
            <person name="Labadie K."/>
            <person name="Alberti A."/>
            <person name="Aury J.M."/>
            <person name="Louis A."/>
            <person name="Dehais P."/>
            <person name="Bardou P."/>
            <person name="Montfort J."/>
            <person name="Klopp C."/>
            <person name="Cabau C."/>
            <person name="Gaspin C."/>
            <person name="Thorgaard G.H."/>
            <person name="Boussaha M."/>
            <person name="Quillet E."/>
            <person name="Guyomard R."/>
            <person name="Galiana D."/>
            <person name="Bobe J."/>
            <person name="Volff J.N."/>
            <person name="Genet C."/>
            <person name="Wincker P."/>
            <person name="Jaillon O."/>
            <person name="Roest Crollius H."/>
            <person name="Guiguen Y."/>
        </authorList>
    </citation>
    <scope>NUCLEOTIDE SEQUENCE [LARGE SCALE GENOMIC DNA]</scope>
</reference>
<proteinExistence type="inferred from homology"/>
<evidence type="ECO:0000256" key="2">
    <source>
        <dbReference type="SAM" id="MobiDB-lite"/>
    </source>
</evidence>
<dbReference type="GO" id="GO:0005737">
    <property type="term" value="C:cytoplasm"/>
    <property type="evidence" value="ECO:0007669"/>
    <property type="project" value="TreeGrafter"/>
</dbReference>
<evidence type="ECO:0000313" key="6">
    <source>
        <dbReference type="Proteomes" id="UP000694395"/>
    </source>
</evidence>
<evidence type="ECO:0000313" key="4">
    <source>
        <dbReference type="Ensembl" id="ENSOMYP00000068825.1"/>
    </source>
</evidence>
<dbReference type="AlphaFoldDB" id="A0A060X6G1"/>
<dbReference type="GeneTree" id="ENSGT00390000005869"/>
<gene>
    <name evidence="4" type="primary">LOC110496361</name>
    <name evidence="3" type="ORF">GSONMT00052002001</name>
</gene>
<dbReference type="EMBL" id="FR904864">
    <property type="protein sequence ID" value="CDQ72914.1"/>
    <property type="molecule type" value="Genomic_DNA"/>
</dbReference>
<protein>
    <recommendedName>
        <fullName evidence="7">LIX1-like protein</fullName>
    </recommendedName>
</protein>
<reference evidence="4 6" key="3">
    <citation type="submission" date="2020-07" db="EMBL/GenBank/DDBJ databases">
        <title>A long reads based de novo assembly of the rainbow trout Arlee double haploid line genome.</title>
        <authorList>
            <person name="Gao G."/>
            <person name="Palti Y."/>
        </authorList>
    </citation>
    <scope>NUCLEOTIDE SEQUENCE [LARGE SCALE GENOMIC DNA]</scope>
</reference>
<dbReference type="Proteomes" id="UP000694395">
    <property type="component" value="Chromosome 18"/>
</dbReference>
<dbReference type="PaxDb" id="8022-A0A060X6G1"/>
<name>A0A060X6G1_ONCMY</name>
<organism evidence="3 5">
    <name type="scientific">Oncorhynchus mykiss</name>
    <name type="common">Rainbow trout</name>
    <name type="synonym">Salmo gairdneri</name>
    <dbReference type="NCBI Taxonomy" id="8022"/>
    <lineage>
        <taxon>Eukaryota</taxon>
        <taxon>Metazoa</taxon>
        <taxon>Chordata</taxon>
        <taxon>Craniata</taxon>
        <taxon>Vertebrata</taxon>
        <taxon>Euteleostomi</taxon>
        <taxon>Actinopterygii</taxon>
        <taxon>Neopterygii</taxon>
        <taxon>Teleostei</taxon>
        <taxon>Protacanthopterygii</taxon>
        <taxon>Salmoniformes</taxon>
        <taxon>Salmonidae</taxon>
        <taxon>Salmoninae</taxon>
        <taxon>Oncorhynchus</taxon>
    </lineage>
</organism>
<dbReference type="PANTHER" id="PTHR31139:SF3">
    <property type="entry name" value="LIX1-LIKE PROTEIN"/>
    <property type="match status" value="1"/>
</dbReference>
<dbReference type="STRING" id="8022.A0A060X6G1"/>
<dbReference type="CDD" id="cd00048">
    <property type="entry name" value="DSRM_SF"/>
    <property type="match status" value="1"/>
</dbReference>
<evidence type="ECO:0000313" key="5">
    <source>
        <dbReference type="Proteomes" id="UP000193380"/>
    </source>
</evidence>
<dbReference type="RefSeq" id="XP_021427892.1">
    <property type="nucleotide sequence ID" value="XM_021572217.2"/>
</dbReference>
<dbReference type="SUPFAM" id="SSF54768">
    <property type="entry name" value="dsRNA-binding domain-like"/>
    <property type="match status" value="1"/>
</dbReference>